<evidence type="ECO:0000313" key="2">
    <source>
        <dbReference type="EMBL" id="CAD7443531.1"/>
    </source>
</evidence>
<proteinExistence type="predicted"/>
<protein>
    <submittedName>
        <fullName evidence="2">Uncharacterized protein</fullName>
    </submittedName>
</protein>
<dbReference type="AlphaFoldDB" id="A0A7R9EY46"/>
<dbReference type="EMBL" id="OD566183">
    <property type="protein sequence ID" value="CAD7443531.1"/>
    <property type="molecule type" value="Genomic_DNA"/>
</dbReference>
<accession>A0A7R9EY46</accession>
<sequence>MSPYTGSIPHNGDQQRLSHFIGNLNLLVPCSDKNQRVWNTGKGSGGGRRGVQRESMLTEDSAVTTNGTSTCTNKENPPVLNMSLQFLISEESGTGKLIISIKESAKFKYSRNVSG</sequence>
<organism evidence="2">
    <name type="scientific">Timema bartmani</name>
    <dbReference type="NCBI Taxonomy" id="61472"/>
    <lineage>
        <taxon>Eukaryota</taxon>
        <taxon>Metazoa</taxon>
        <taxon>Ecdysozoa</taxon>
        <taxon>Arthropoda</taxon>
        <taxon>Hexapoda</taxon>
        <taxon>Insecta</taxon>
        <taxon>Pterygota</taxon>
        <taxon>Neoptera</taxon>
        <taxon>Polyneoptera</taxon>
        <taxon>Phasmatodea</taxon>
        <taxon>Timematodea</taxon>
        <taxon>Timematoidea</taxon>
        <taxon>Timematidae</taxon>
        <taxon>Timema</taxon>
    </lineage>
</organism>
<reference evidence="2" key="1">
    <citation type="submission" date="2020-11" db="EMBL/GenBank/DDBJ databases">
        <authorList>
            <person name="Tran Van P."/>
        </authorList>
    </citation>
    <scope>NUCLEOTIDE SEQUENCE</scope>
</reference>
<evidence type="ECO:0000256" key="1">
    <source>
        <dbReference type="SAM" id="MobiDB-lite"/>
    </source>
</evidence>
<gene>
    <name evidence="2" type="ORF">TBIB3V08_LOCUS5937</name>
</gene>
<feature type="region of interest" description="Disordered" evidence="1">
    <location>
        <begin position="37"/>
        <end position="76"/>
    </location>
</feature>
<feature type="compositionally biased region" description="Polar residues" evidence="1">
    <location>
        <begin position="61"/>
        <end position="75"/>
    </location>
</feature>
<name>A0A7R9EY46_9NEOP</name>